<feature type="coiled-coil region" evidence="1">
    <location>
        <begin position="37"/>
        <end position="78"/>
    </location>
</feature>
<evidence type="ECO:0000256" key="1">
    <source>
        <dbReference type="SAM" id="Coils"/>
    </source>
</evidence>
<accession>A0A520S480</accession>
<keyword evidence="1" id="KW-0175">Coiled coil</keyword>
<keyword evidence="2" id="KW-1133">Transmembrane helix</keyword>
<organism evidence="3 4">
    <name type="scientific">OM182 bacterium</name>
    <dbReference type="NCBI Taxonomy" id="2510334"/>
    <lineage>
        <taxon>Bacteria</taxon>
        <taxon>Pseudomonadati</taxon>
        <taxon>Pseudomonadota</taxon>
        <taxon>Gammaproteobacteria</taxon>
        <taxon>OMG group</taxon>
        <taxon>OM182 clade</taxon>
    </lineage>
</organism>
<feature type="transmembrane region" description="Helical" evidence="2">
    <location>
        <begin position="12"/>
        <end position="32"/>
    </location>
</feature>
<dbReference type="AlphaFoldDB" id="A0A520S480"/>
<protein>
    <submittedName>
        <fullName evidence="3">VWA domain-containing protein</fullName>
    </submittedName>
</protein>
<name>A0A520S480_9GAMM</name>
<evidence type="ECO:0000313" key="3">
    <source>
        <dbReference type="EMBL" id="RZO77292.1"/>
    </source>
</evidence>
<dbReference type="Proteomes" id="UP000316199">
    <property type="component" value="Unassembled WGS sequence"/>
</dbReference>
<dbReference type="CDD" id="cd00198">
    <property type="entry name" value="vWFA"/>
    <property type="match status" value="1"/>
</dbReference>
<dbReference type="Gene3D" id="3.40.50.410">
    <property type="entry name" value="von Willebrand factor, type A domain"/>
    <property type="match status" value="1"/>
</dbReference>
<comment type="caution">
    <text evidence="3">The sequence shown here is derived from an EMBL/GenBank/DDBJ whole genome shotgun (WGS) entry which is preliminary data.</text>
</comment>
<reference evidence="3 4" key="1">
    <citation type="submission" date="2019-02" db="EMBL/GenBank/DDBJ databases">
        <title>Prokaryotic population dynamics and viral predation in marine succession experiment using metagenomics: the confinement effect.</title>
        <authorList>
            <person name="Haro-Moreno J.M."/>
            <person name="Rodriguez-Valera F."/>
            <person name="Lopez-Perez M."/>
        </authorList>
    </citation>
    <scope>NUCLEOTIDE SEQUENCE [LARGE SCALE GENOMIC DNA]</scope>
    <source>
        <strain evidence="3">MED-G157</strain>
    </source>
</reference>
<keyword evidence="2" id="KW-0472">Membrane</keyword>
<evidence type="ECO:0000256" key="2">
    <source>
        <dbReference type="SAM" id="Phobius"/>
    </source>
</evidence>
<proteinExistence type="predicted"/>
<sequence>MAKRRESHIFSLSFLDIMSCGFGAVILLFVVINNASEKTNLDQNTELREEIKKIEKEIAEEKQNLNEIQEAIQETNTQVLKTRGLTEQLREAIAITEEQMVSQSGSSQNDLEKLKEELKQLEEETALLKTSQSDDIEGGEDLYSFIGEGDRQYLTGLKVGGKHILILLDASASMLDNTIVNIIRMRNLPKEVRLQSEKWRRAVRTIEWLIANLPKQANFHLYTFNQVARAAIPEQDNKWLSVQDQNNIEKTIAHVNTIIPAGGTSLHRALAKANLFDPPPDNIFLIVDGLPTQGFNPPQSGVVSSQERNELFADAISQAPVNTPINIILFPMEGDPLATAAYWRLAQITTGSFLSPSEDWP</sequence>
<keyword evidence="2" id="KW-0812">Transmembrane</keyword>
<dbReference type="EMBL" id="SHAG01000003">
    <property type="protein sequence ID" value="RZO77292.1"/>
    <property type="molecule type" value="Genomic_DNA"/>
</dbReference>
<gene>
    <name evidence="3" type="ORF">EVA68_01510</name>
</gene>
<dbReference type="SUPFAM" id="SSF53300">
    <property type="entry name" value="vWA-like"/>
    <property type="match status" value="1"/>
</dbReference>
<evidence type="ECO:0000313" key="4">
    <source>
        <dbReference type="Proteomes" id="UP000316199"/>
    </source>
</evidence>
<feature type="coiled-coil region" evidence="1">
    <location>
        <begin position="104"/>
        <end position="134"/>
    </location>
</feature>
<dbReference type="InterPro" id="IPR036465">
    <property type="entry name" value="vWFA_dom_sf"/>
</dbReference>